<evidence type="ECO:0000259" key="6">
    <source>
        <dbReference type="PROSITE" id="PS51387"/>
    </source>
</evidence>
<dbReference type="Gene3D" id="3.30.43.10">
    <property type="entry name" value="Uridine Diphospho-n-acetylenolpyruvylglucosamine Reductase, domain 2"/>
    <property type="match status" value="1"/>
</dbReference>
<reference evidence="8" key="1">
    <citation type="submission" date="2018-04" db="EMBL/GenBank/DDBJ databases">
        <authorList>
            <person name="Liu S."/>
            <person name="Wang Z."/>
            <person name="Li J."/>
        </authorList>
    </citation>
    <scope>NUCLEOTIDE SEQUENCE [LARGE SCALE GENOMIC DNA]</scope>
    <source>
        <strain evidence="8">622</strain>
    </source>
</reference>
<keyword evidence="5" id="KW-0560">Oxidoreductase</keyword>
<evidence type="ECO:0000256" key="3">
    <source>
        <dbReference type="ARBA" id="ARBA00022630"/>
    </source>
</evidence>
<dbReference type="PROSITE" id="PS00862">
    <property type="entry name" value="OX2_COVAL_FAD"/>
    <property type="match status" value="1"/>
</dbReference>
<dbReference type="Gene3D" id="3.30.465.10">
    <property type="match status" value="1"/>
</dbReference>
<dbReference type="SUPFAM" id="SSF56176">
    <property type="entry name" value="FAD-binding/transporter-associated domain-like"/>
    <property type="match status" value="1"/>
</dbReference>
<dbReference type="InterPro" id="IPR012951">
    <property type="entry name" value="BBE"/>
</dbReference>
<dbReference type="PROSITE" id="PS51387">
    <property type="entry name" value="FAD_PCMH"/>
    <property type="match status" value="1"/>
</dbReference>
<keyword evidence="3" id="KW-0285">Flavoprotein</keyword>
<comment type="cofactor">
    <cofactor evidence="1">
        <name>FAD</name>
        <dbReference type="ChEBI" id="CHEBI:57692"/>
    </cofactor>
</comment>
<name>A0A2U1TDJ9_9MICO</name>
<organism evidence="7 8">
    <name type="scientific">Mycetocola zhujimingii</name>
    <dbReference type="NCBI Taxonomy" id="2079792"/>
    <lineage>
        <taxon>Bacteria</taxon>
        <taxon>Bacillati</taxon>
        <taxon>Actinomycetota</taxon>
        <taxon>Actinomycetes</taxon>
        <taxon>Micrococcales</taxon>
        <taxon>Microbacteriaceae</taxon>
        <taxon>Mycetocola</taxon>
    </lineage>
</organism>
<dbReference type="GO" id="GO:0071949">
    <property type="term" value="F:FAD binding"/>
    <property type="evidence" value="ECO:0007669"/>
    <property type="project" value="InterPro"/>
</dbReference>
<feature type="domain" description="FAD-binding PCMH-type" evidence="6">
    <location>
        <begin position="46"/>
        <end position="217"/>
    </location>
</feature>
<dbReference type="InterPro" id="IPR016167">
    <property type="entry name" value="FAD-bd_PCMH_sub1"/>
</dbReference>
<keyword evidence="4" id="KW-0274">FAD</keyword>
<dbReference type="RefSeq" id="WP_108963000.1">
    <property type="nucleotide sequence ID" value="NZ_QEFB01000009.1"/>
</dbReference>
<dbReference type="Proteomes" id="UP000244962">
    <property type="component" value="Unassembled WGS sequence"/>
</dbReference>
<sequence length="459" mass="47904">MTTVDSSSLHPDAIADLTQSVTGRVVVPADPDYEAARATYGNFYGLVGAPAVVVQVSDADDVGVAVAFARSHRLELSIRSGGHSSSGFSSNEGGLVIDLRRLNRVEVLDPSRGLVRIGSGAVWGDVATALGAEGFSLSSGDTVSVGVGGLGVGGGIGWLVRTVGLTVDNLVEASVVTAGSEQVRASADENPDLYWALRGGGGNFGVVTSFTFTAQPMSRVIAGTLQFAGGDLAELLAGWSGIMREAPENLNSTFLAMPDFPGMPGGVQIVVCYAGDDVPAAEAAIAPLRALPGLNGDDIAPQPYSAVLGEAHPPEGVTIATHNAFARELSDELSDLLAGVYTELGGSVLMIRSLTGAFNRVPNDATAFAFRDSEALIISAAFLPADAPAEAIERTHQLWGRLEPYLQGTYGGFSTARNGEDPSRLYPHDTLARLVTIKRTYDPENLFRRNHNIPPDLSL</sequence>
<evidence type="ECO:0000313" key="7">
    <source>
        <dbReference type="EMBL" id="PWC06890.1"/>
    </source>
</evidence>
<dbReference type="PANTHER" id="PTHR42973">
    <property type="entry name" value="BINDING OXIDOREDUCTASE, PUTATIVE (AFU_ORTHOLOGUE AFUA_1G17690)-RELATED"/>
    <property type="match status" value="1"/>
</dbReference>
<dbReference type="Gene3D" id="3.40.462.20">
    <property type="match status" value="1"/>
</dbReference>
<accession>A0A2U1TDJ9</accession>
<dbReference type="Pfam" id="PF08031">
    <property type="entry name" value="BBE"/>
    <property type="match status" value="1"/>
</dbReference>
<comment type="similarity">
    <text evidence="2">Belongs to the oxygen-dependent FAD-linked oxidoreductase family.</text>
</comment>
<dbReference type="InterPro" id="IPR016169">
    <property type="entry name" value="FAD-bd_PCMH_sub2"/>
</dbReference>
<comment type="caution">
    <text evidence="7">The sequence shown here is derived from an EMBL/GenBank/DDBJ whole genome shotgun (WGS) entry which is preliminary data.</text>
</comment>
<gene>
    <name evidence="7" type="ORF">DF223_09190</name>
</gene>
<dbReference type="InterPro" id="IPR050416">
    <property type="entry name" value="FAD-linked_Oxidoreductase"/>
</dbReference>
<dbReference type="InterPro" id="IPR006094">
    <property type="entry name" value="Oxid_FAD_bind_N"/>
</dbReference>
<proteinExistence type="inferred from homology"/>
<protein>
    <recommendedName>
        <fullName evidence="6">FAD-binding PCMH-type domain-containing protein</fullName>
    </recommendedName>
</protein>
<dbReference type="InterPro" id="IPR036318">
    <property type="entry name" value="FAD-bd_PCMH-like_sf"/>
</dbReference>
<keyword evidence="8" id="KW-1185">Reference proteome</keyword>
<dbReference type="Pfam" id="PF01565">
    <property type="entry name" value="FAD_binding_4"/>
    <property type="match status" value="1"/>
</dbReference>
<evidence type="ECO:0000256" key="1">
    <source>
        <dbReference type="ARBA" id="ARBA00001974"/>
    </source>
</evidence>
<dbReference type="GO" id="GO:0016491">
    <property type="term" value="F:oxidoreductase activity"/>
    <property type="evidence" value="ECO:0007669"/>
    <property type="project" value="UniProtKB-KW"/>
</dbReference>
<dbReference type="InterPro" id="IPR006093">
    <property type="entry name" value="Oxy_OxRdtase_FAD_BS"/>
</dbReference>
<dbReference type="AlphaFoldDB" id="A0A2U1TDJ9"/>
<evidence type="ECO:0000256" key="5">
    <source>
        <dbReference type="ARBA" id="ARBA00023002"/>
    </source>
</evidence>
<evidence type="ECO:0000256" key="4">
    <source>
        <dbReference type="ARBA" id="ARBA00022827"/>
    </source>
</evidence>
<dbReference type="EMBL" id="QEFB01000009">
    <property type="protein sequence ID" value="PWC06890.1"/>
    <property type="molecule type" value="Genomic_DNA"/>
</dbReference>
<dbReference type="InterPro" id="IPR016166">
    <property type="entry name" value="FAD-bd_PCMH"/>
</dbReference>
<evidence type="ECO:0000313" key="8">
    <source>
        <dbReference type="Proteomes" id="UP000244962"/>
    </source>
</evidence>
<evidence type="ECO:0000256" key="2">
    <source>
        <dbReference type="ARBA" id="ARBA00005466"/>
    </source>
</evidence>
<dbReference type="PANTHER" id="PTHR42973:SF39">
    <property type="entry name" value="FAD-BINDING PCMH-TYPE DOMAIN-CONTAINING PROTEIN"/>
    <property type="match status" value="1"/>
</dbReference>